<dbReference type="InterPro" id="IPR037522">
    <property type="entry name" value="HD_GYP_dom"/>
</dbReference>
<dbReference type="InterPro" id="IPR003607">
    <property type="entry name" value="HD/PDEase_dom"/>
</dbReference>
<feature type="domain" description="HD-GYP" evidence="1">
    <location>
        <begin position="461"/>
        <end position="671"/>
    </location>
</feature>
<reference evidence="2 3" key="1">
    <citation type="submission" date="2016-12" db="EMBL/GenBank/DDBJ databases">
        <authorList>
            <person name="Song W.-J."/>
            <person name="Kurnit D.M."/>
        </authorList>
    </citation>
    <scope>NUCLEOTIDE SEQUENCE [LARGE SCALE GENOMIC DNA]</scope>
    <source>
        <strain evidence="2 3">DSM 11393</strain>
    </source>
</reference>
<accession>A0A1M7SFP8</accession>
<dbReference type="CDD" id="cd07715">
    <property type="entry name" value="TaR3-like_MBL-fold"/>
    <property type="match status" value="1"/>
</dbReference>
<evidence type="ECO:0000313" key="2">
    <source>
        <dbReference type="EMBL" id="SHN57346.1"/>
    </source>
</evidence>
<dbReference type="PROSITE" id="PS51832">
    <property type="entry name" value="HD_GYP"/>
    <property type="match status" value="1"/>
</dbReference>
<dbReference type="SUPFAM" id="SSF109604">
    <property type="entry name" value="HD-domain/PDEase-like"/>
    <property type="match status" value="1"/>
</dbReference>
<dbReference type="STRING" id="1121455.SAMN02745728_00895"/>
<dbReference type="AlphaFoldDB" id="A0A1M7SFP8"/>
<dbReference type="Pfam" id="PF12706">
    <property type="entry name" value="Lactamase_B_2"/>
    <property type="match status" value="1"/>
</dbReference>
<dbReference type="SMART" id="SM00065">
    <property type="entry name" value="GAF"/>
    <property type="match status" value="1"/>
</dbReference>
<dbReference type="SMART" id="SM00849">
    <property type="entry name" value="Lactamase_B"/>
    <property type="match status" value="1"/>
</dbReference>
<dbReference type="Gene3D" id="3.60.15.10">
    <property type="entry name" value="Ribonuclease Z/Hydroxyacylglutathione hydrolase-like"/>
    <property type="match status" value="1"/>
</dbReference>
<name>A0A1M7SFP8_9BACT</name>
<dbReference type="Pfam" id="PF01590">
    <property type="entry name" value="GAF"/>
    <property type="match status" value="1"/>
</dbReference>
<dbReference type="RefSeq" id="WP_072696571.1">
    <property type="nucleotide sequence ID" value="NZ_FRDI01000003.1"/>
</dbReference>
<dbReference type="PANTHER" id="PTHR43155:SF2">
    <property type="entry name" value="CYCLIC DI-GMP PHOSPHODIESTERASE PA4108"/>
    <property type="match status" value="1"/>
</dbReference>
<organism evidence="2 3">
    <name type="scientific">Desulfovibrio litoralis DSM 11393</name>
    <dbReference type="NCBI Taxonomy" id="1121455"/>
    <lineage>
        <taxon>Bacteria</taxon>
        <taxon>Pseudomonadati</taxon>
        <taxon>Thermodesulfobacteriota</taxon>
        <taxon>Desulfovibrionia</taxon>
        <taxon>Desulfovibrionales</taxon>
        <taxon>Desulfovibrionaceae</taxon>
        <taxon>Desulfovibrio</taxon>
    </lineage>
</organism>
<dbReference type="SUPFAM" id="SSF56281">
    <property type="entry name" value="Metallo-hydrolase/oxidoreductase"/>
    <property type="match status" value="1"/>
</dbReference>
<dbReference type="InterPro" id="IPR003018">
    <property type="entry name" value="GAF"/>
</dbReference>
<gene>
    <name evidence="2" type="ORF">SAMN02745728_00895</name>
</gene>
<dbReference type="EMBL" id="FRDI01000003">
    <property type="protein sequence ID" value="SHN57346.1"/>
    <property type="molecule type" value="Genomic_DNA"/>
</dbReference>
<sequence>MEIVLWGVRGSISSPSPTTQFYGANTTCIEVRTDNNDLLIFDAGSGLHHLGTTLPDSGVCHLFLSHGHADHIQGLGFFKPIHNPNWTIHVYVPASLKRVVKNFFDGKTFPVMFKQLRSKIVQHIVTPGKVINVSKRKNNPIKVKPFLGNHPGGSVAYKVYADESVFLYSGDHEITSDPVVRSNTFELLSRIDVAVVDAAYGKDDYHEGWGHSKWEDWVELAARAKVPCLVLSHHMQDRSDKELDDLQDTVMPKTSGSSDLYNRVYVAKEGLRFIPKKDTSFIPQRSDWMFEFVENLGIHKDESIILDRILATSREITQADAGTVFLVENNQLVFAYTHNDTLFPADSSYKHAYVNVRLPISLDSIAGYVASTGKTLNIPDVETLPKDLPYHFNDSFDKATGYQSKSMLVMPFFDRNKNLLGVLQLINSINPRSKKIQAFDINMENNVRLLAREAANVLEISGILRKNIYRMLKVIAIHDPTETGPHAERVGAISAELYQRWAEKHQKTPDEIRFFKGQIRLASMLHDVGKVGISDLILKKKARLTEEEYITMRNHTRLGASLLSSETKDITELAHDVALHHHQKWNGQGYVGSDDSDRLEGTSIPLVARIAAIADVFDALVSSRCYKNAWSFEEARLFLNREAGQHFDPLLVECFNDIFDLIHKIYERFPDVATA</sequence>
<keyword evidence="3" id="KW-1185">Reference proteome</keyword>
<evidence type="ECO:0000313" key="3">
    <source>
        <dbReference type="Proteomes" id="UP000186469"/>
    </source>
</evidence>
<dbReference type="OrthoDB" id="9769359at2"/>
<dbReference type="SMART" id="SM00471">
    <property type="entry name" value="HDc"/>
    <property type="match status" value="1"/>
</dbReference>
<dbReference type="InterPro" id="IPR029016">
    <property type="entry name" value="GAF-like_dom_sf"/>
</dbReference>
<protein>
    <submittedName>
        <fullName evidence="2">GAF domain-containing protein</fullName>
    </submittedName>
</protein>
<dbReference type="InterPro" id="IPR001279">
    <property type="entry name" value="Metallo-B-lactamas"/>
</dbReference>
<evidence type="ECO:0000259" key="1">
    <source>
        <dbReference type="PROSITE" id="PS51832"/>
    </source>
</evidence>
<dbReference type="InterPro" id="IPR036866">
    <property type="entry name" value="RibonucZ/Hydroxyglut_hydro"/>
</dbReference>
<dbReference type="Pfam" id="PF13487">
    <property type="entry name" value="HD_5"/>
    <property type="match status" value="1"/>
</dbReference>
<dbReference type="Proteomes" id="UP000186469">
    <property type="component" value="Unassembled WGS sequence"/>
</dbReference>
<dbReference type="Gene3D" id="3.30.450.40">
    <property type="match status" value="1"/>
</dbReference>
<dbReference type="PANTHER" id="PTHR43155">
    <property type="entry name" value="CYCLIC DI-GMP PHOSPHODIESTERASE PA4108-RELATED"/>
    <property type="match status" value="1"/>
</dbReference>
<proteinExistence type="predicted"/>
<dbReference type="CDD" id="cd00077">
    <property type="entry name" value="HDc"/>
    <property type="match status" value="1"/>
</dbReference>
<dbReference type="Gene3D" id="1.10.3210.10">
    <property type="entry name" value="Hypothetical protein af1432"/>
    <property type="match status" value="1"/>
</dbReference>
<dbReference type="SUPFAM" id="SSF55781">
    <property type="entry name" value="GAF domain-like"/>
    <property type="match status" value="1"/>
</dbReference>